<dbReference type="Pfam" id="PF00561">
    <property type="entry name" value="Abhydrolase_1"/>
    <property type="match status" value="1"/>
</dbReference>
<organism evidence="3 4">
    <name type="scientific">Pseudoalteromonas xiamenensis</name>
    <dbReference type="NCBI Taxonomy" id="882626"/>
    <lineage>
        <taxon>Bacteria</taxon>
        <taxon>Pseudomonadati</taxon>
        <taxon>Pseudomonadota</taxon>
        <taxon>Gammaproteobacteria</taxon>
        <taxon>Alteromonadales</taxon>
        <taxon>Pseudoalteromonadaceae</taxon>
        <taxon>Pseudoalteromonas</taxon>
    </lineage>
</organism>
<proteinExistence type="predicted"/>
<gene>
    <name evidence="3" type="ORF">J5O05_17715</name>
</gene>
<dbReference type="InterPro" id="IPR029058">
    <property type="entry name" value="AB_hydrolase_fold"/>
</dbReference>
<accession>A0A975DK65</accession>
<reference evidence="3" key="1">
    <citation type="submission" date="2021-03" db="EMBL/GenBank/DDBJ databases">
        <title>Complete Genome of Pseudoalteromonas xiamenensis STKMTI.2, a new potential marine bacterium producing anti-Vibrio compounds.</title>
        <authorList>
            <person name="Handayani D.P."/>
            <person name="Isnansetyo A."/>
            <person name="Istiqomah I."/>
            <person name="Jumina J."/>
        </authorList>
    </citation>
    <scope>NUCLEOTIDE SEQUENCE</scope>
    <source>
        <strain evidence="3">STKMTI.2</strain>
        <plasmid evidence="3">unnamed5</plasmid>
    </source>
</reference>
<dbReference type="PROSITE" id="PS51257">
    <property type="entry name" value="PROKAR_LIPOPROTEIN"/>
    <property type="match status" value="1"/>
</dbReference>
<feature type="domain" description="AB hydrolase-1" evidence="2">
    <location>
        <begin position="42"/>
        <end position="194"/>
    </location>
</feature>
<dbReference type="AlphaFoldDB" id="A0A975DK65"/>
<feature type="signal peptide" evidence="1">
    <location>
        <begin position="1"/>
        <end position="25"/>
    </location>
</feature>
<sequence length="319" mass="34569">MKKVKQLSIALSCAVSMALSCQAQSEETIINNELSVSSVERYPIVLVHGLFGFDNLLGFDYFYRVPQIYTQQGREVFVANVSAANSSELRGEQLLEQVAMVRALTGAEKVHLIGHSQGSQTSRYVASVNPEWVATVASVGGVNWGSEFADAVRGHVKPGTFSEAFLASLASGLANFIGWLSGKGDVPEAPLEALETLTTRGTLAFNAKYPEGIPSEYCGQSPSLAENGVRYYSWSGQSAYTNVFDPADAALLLFSKTFSGKNDGLVSACSSHLGQVIGTHYKMNHLDEVNHFVGIHHLFDTDPLTLYRQHGERLNNLGL</sequence>
<feature type="chain" id="PRO_5037616699" evidence="1">
    <location>
        <begin position="26"/>
        <end position="319"/>
    </location>
</feature>
<dbReference type="RefSeq" id="WP_208844963.1">
    <property type="nucleotide sequence ID" value="NZ_CP072135.1"/>
</dbReference>
<dbReference type="KEGG" id="pxi:J5O05_17715"/>
<evidence type="ECO:0000259" key="2">
    <source>
        <dbReference type="Pfam" id="PF00561"/>
    </source>
</evidence>
<keyword evidence="3" id="KW-0614">Plasmid</keyword>
<name>A0A975DK65_9GAMM</name>
<keyword evidence="1" id="KW-0732">Signal</keyword>
<evidence type="ECO:0000256" key="1">
    <source>
        <dbReference type="SAM" id="SignalP"/>
    </source>
</evidence>
<geneLocation type="plasmid" evidence="3 4">
    <name>unnamed5</name>
</geneLocation>
<keyword evidence="4" id="KW-1185">Reference proteome</keyword>
<dbReference type="Proteomes" id="UP000664904">
    <property type="component" value="Plasmid unnamed5"/>
</dbReference>
<dbReference type="SUPFAM" id="SSF53474">
    <property type="entry name" value="alpha/beta-Hydrolases"/>
    <property type="match status" value="1"/>
</dbReference>
<dbReference type="EMBL" id="CP072135">
    <property type="protein sequence ID" value="QTH73351.1"/>
    <property type="molecule type" value="Genomic_DNA"/>
</dbReference>
<evidence type="ECO:0000313" key="4">
    <source>
        <dbReference type="Proteomes" id="UP000664904"/>
    </source>
</evidence>
<dbReference type="Gene3D" id="3.40.50.1820">
    <property type="entry name" value="alpha/beta hydrolase"/>
    <property type="match status" value="1"/>
</dbReference>
<protein>
    <submittedName>
        <fullName evidence="3">Triacylglycerol lipase</fullName>
    </submittedName>
</protein>
<evidence type="ECO:0000313" key="3">
    <source>
        <dbReference type="EMBL" id="QTH73351.1"/>
    </source>
</evidence>
<dbReference type="InterPro" id="IPR000073">
    <property type="entry name" value="AB_hydrolase_1"/>
</dbReference>